<dbReference type="InterPro" id="IPR000819">
    <property type="entry name" value="Peptidase_M17_C"/>
</dbReference>
<evidence type="ECO:0000256" key="4">
    <source>
        <dbReference type="ARBA" id="ARBA00022801"/>
    </source>
</evidence>
<accession>A0A381NIJ0</accession>
<name>A0A381NIJ0_9ZZZZ</name>
<feature type="non-terminal residue" evidence="6">
    <location>
        <position position="1"/>
    </location>
</feature>
<evidence type="ECO:0000313" key="6">
    <source>
        <dbReference type="EMBL" id="SUZ54365.1"/>
    </source>
</evidence>
<dbReference type="SUPFAM" id="SSF53187">
    <property type="entry name" value="Zn-dependent exopeptidases"/>
    <property type="match status" value="1"/>
</dbReference>
<organism evidence="6">
    <name type="scientific">marine metagenome</name>
    <dbReference type="NCBI Taxonomy" id="408172"/>
    <lineage>
        <taxon>unclassified sequences</taxon>
        <taxon>metagenomes</taxon>
        <taxon>ecological metagenomes</taxon>
    </lineage>
</organism>
<dbReference type="AlphaFoldDB" id="A0A381NIJ0"/>
<protein>
    <recommendedName>
        <fullName evidence="5">Cytosol aminopeptidase domain-containing protein</fullName>
    </recommendedName>
</protein>
<dbReference type="GO" id="GO:0005737">
    <property type="term" value="C:cytoplasm"/>
    <property type="evidence" value="ECO:0007669"/>
    <property type="project" value="InterPro"/>
</dbReference>
<dbReference type="PANTHER" id="PTHR11963:SF23">
    <property type="entry name" value="CYTOSOL AMINOPEPTIDASE"/>
    <property type="match status" value="1"/>
</dbReference>
<sequence length="264" mass="27668">GVSQGSDEPPVLIVLEYNGASKKKAPTVIVGKGVTFDTGGISLKPGAKMDEMKMDMSGAATTLATLQLVSSLKLQANIVGIVAAAENMPSGSAIKPGDILKSMSGKTIEVLNTDAEGRLVLADALTYAQRYKPKEVIDLATLTGAVLHALGHQAAAVIGNNTAMIQKLKNAGEATGERVWELPLWEEYEKATKSDIADLKNIASPGVGAGTIMGAAFLKAFAGEQPWTHIDIAGTAWGFDRPYTNKGASGFGVRLLLNYLEKGR</sequence>
<dbReference type="PANTHER" id="PTHR11963">
    <property type="entry name" value="LEUCINE AMINOPEPTIDASE-RELATED"/>
    <property type="match status" value="1"/>
</dbReference>
<evidence type="ECO:0000259" key="5">
    <source>
        <dbReference type="PROSITE" id="PS00631"/>
    </source>
</evidence>
<dbReference type="Gene3D" id="3.40.630.10">
    <property type="entry name" value="Zn peptidases"/>
    <property type="match status" value="1"/>
</dbReference>
<comment type="similarity">
    <text evidence="1">Belongs to the peptidase M17 family.</text>
</comment>
<dbReference type="InterPro" id="IPR011356">
    <property type="entry name" value="Leucine_aapep/pepB"/>
</dbReference>
<dbReference type="PRINTS" id="PR00481">
    <property type="entry name" value="LAMNOPPTDASE"/>
</dbReference>
<dbReference type="CDD" id="cd00433">
    <property type="entry name" value="Peptidase_M17"/>
    <property type="match status" value="1"/>
</dbReference>
<keyword evidence="4" id="KW-0378">Hydrolase</keyword>
<dbReference type="GO" id="GO:0030145">
    <property type="term" value="F:manganese ion binding"/>
    <property type="evidence" value="ECO:0007669"/>
    <property type="project" value="InterPro"/>
</dbReference>
<proteinExistence type="inferred from homology"/>
<evidence type="ECO:0000256" key="2">
    <source>
        <dbReference type="ARBA" id="ARBA00022438"/>
    </source>
</evidence>
<dbReference type="EMBL" id="UINC01000383">
    <property type="protein sequence ID" value="SUZ54365.1"/>
    <property type="molecule type" value="Genomic_DNA"/>
</dbReference>
<dbReference type="GO" id="GO:0070006">
    <property type="term" value="F:metalloaminopeptidase activity"/>
    <property type="evidence" value="ECO:0007669"/>
    <property type="project" value="InterPro"/>
</dbReference>
<feature type="domain" description="Cytosol aminopeptidase" evidence="5">
    <location>
        <begin position="112"/>
        <end position="119"/>
    </location>
</feature>
<evidence type="ECO:0000256" key="3">
    <source>
        <dbReference type="ARBA" id="ARBA00022670"/>
    </source>
</evidence>
<gene>
    <name evidence="6" type="ORF">METZ01_LOCUS7219</name>
</gene>
<reference evidence="6" key="1">
    <citation type="submission" date="2018-05" db="EMBL/GenBank/DDBJ databases">
        <authorList>
            <person name="Lanie J.A."/>
            <person name="Ng W.-L."/>
            <person name="Kazmierczak K.M."/>
            <person name="Andrzejewski T.M."/>
            <person name="Davidsen T.M."/>
            <person name="Wayne K.J."/>
            <person name="Tettelin H."/>
            <person name="Glass J.I."/>
            <person name="Rusch D."/>
            <person name="Podicherti R."/>
            <person name="Tsui H.-C.T."/>
            <person name="Winkler M.E."/>
        </authorList>
    </citation>
    <scope>NUCLEOTIDE SEQUENCE</scope>
</reference>
<dbReference type="PROSITE" id="PS00631">
    <property type="entry name" value="CYTOSOL_AP"/>
    <property type="match status" value="1"/>
</dbReference>
<keyword evidence="3" id="KW-0645">Protease</keyword>
<dbReference type="Pfam" id="PF00883">
    <property type="entry name" value="Peptidase_M17"/>
    <property type="match status" value="1"/>
</dbReference>
<evidence type="ECO:0000256" key="1">
    <source>
        <dbReference type="ARBA" id="ARBA00009528"/>
    </source>
</evidence>
<dbReference type="GO" id="GO:0006508">
    <property type="term" value="P:proteolysis"/>
    <property type="evidence" value="ECO:0007669"/>
    <property type="project" value="UniProtKB-KW"/>
</dbReference>
<keyword evidence="2" id="KW-0031">Aminopeptidase</keyword>